<feature type="transmembrane region" description="Helical" evidence="2">
    <location>
        <begin position="451"/>
        <end position="470"/>
    </location>
</feature>
<evidence type="ECO:0008006" key="5">
    <source>
        <dbReference type="Google" id="ProtNLM"/>
    </source>
</evidence>
<feature type="chain" id="PRO_5030649816" description="G-protein coupled receptors family 3 profile domain-containing protein" evidence="3">
    <location>
        <begin position="21"/>
        <end position="600"/>
    </location>
</feature>
<evidence type="ECO:0000313" key="4">
    <source>
        <dbReference type="EMBL" id="CAE0366926.1"/>
    </source>
</evidence>
<reference evidence="4" key="1">
    <citation type="submission" date="2021-01" db="EMBL/GenBank/DDBJ databases">
        <authorList>
            <person name="Corre E."/>
            <person name="Pelletier E."/>
            <person name="Niang G."/>
            <person name="Scheremetjew M."/>
            <person name="Finn R."/>
            <person name="Kale V."/>
            <person name="Holt S."/>
            <person name="Cochrane G."/>
            <person name="Meng A."/>
            <person name="Brown T."/>
            <person name="Cohen L."/>
        </authorList>
    </citation>
    <scope>NUCLEOTIDE SEQUENCE</scope>
    <source>
        <strain evidence="4">CCMP1510</strain>
    </source>
</reference>
<keyword evidence="2" id="KW-0472">Membrane</keyword>
<feature type="signal peptide" evidence="3">
    <location>
        <begin position="1"/>
        <end position="20"/>
    </location>
</feature>
<evidence type="ECO:0000256" key="1">
    <source>
        <dbReference type="SAM" id="MobiDB-lite"/>
    </source>
</evidence>
<gene>
    <name evidence="4" type="ORF">ALAG00032_LOCUS7674</name>
</gene>
<dbReference type="AlphaFoldDB" id="A0A7S3JYA9"/>
<dbReference type="EMBL" id="HBIJ01011207">
    <property type="protein sequence ID" value="CAE0366926.1"/>
    <property type="molecule type" value="Transcribed_RNA"/>
</dbReference>
<protein>
    <recommendedName>
        <fullName evidence="5">G-protein coupled receptors family 3 profile domain-containing protein</fullName>
    </recommendedName>
</protein>
<keyword evidence="2" id="KW-1133">Transmembrane helix</keyword>
<feature type="transmembrane region" description="Helical" evidence="2">
    <location>
        <begin position="490"/>
        <end position="511"/>
    </location>
</feature>
<feature type="compositionally biased region" description="Polar residues" evidence="1">
    <location>
        <begin position="204"/>
        <end position="218"/>
    </location>
</feature>
<keyword evidence="2" id="KW-0812">Transmembrane</keyword>
<feature type="transmembrane region" description="Helical" evidence="2">
    <location>
        <begin position="379"/>
        <end position="400"/>
    </location>
</feature>
<feature type="transmembrane region" description="Helical" evidence="2">
    <location>
        <begin position="523"/>
        <end position="545"/>
    </location>
</feature>
<feature type="transmembrane region" description="Helical" evidence="2">
    <location>
        <begin position="341"/>
        <end position="358"/>
    </location>
</feature>
<accession>A0A7S3JYA9</accession>
<proteinExistence type="predicted"/>
<evidence type="ECO:0000256" key="2">
    <source>
        <dbReference type="SAM" id="Phobius"/>
    </source>
</evidence>
<organism evidence="4">
    <name type="scientific">Aureoumbra lagunensis</name>
    <dbReference type="NCBI Taxonomy" id="44058"/>
    <lineage>
        <taxon>Eukaryota</taxon>
        <taxon>Sar</taxon>
        <taxon>Stramenopiles</taxon>
        <taxon>Ochrophyta</taxon>
        <taxon>Pelagophyceae</taxon>
        <taxon>Pelagomonadales</taxon>
        <taxon>Aureoumbra</taxon>
    </lineage>
</organism>
<keyword evidence="3" id="KW-0732">Signal</keyword>
<sequence>MMSILISWIMVFLSWVEVTSDEGSLDEILRPTVAPTFMTAIPTSIPCSIIVRVCLDLDDSKVCGGDDTGILLEDTVELLVNNEIIYGPKNTGTNGYASFPGFGDEYTVLPSDENTITLNGFHVLNRGEDSGSGTTRVSVLSSNTYTLQPDDFLIRSNGACAAWIQWPIPSCQIIVLVCLDEDGDESCDSEDSGIEDRSVELSVDSVSTTQDTGPNGYTTFDDEVTYPRDEVYEITVNNLEGYSFYAKEDSTSGNGKKVWVLSGNSYTVKKEDFFIRNNGQCVAQIQFPVVSIDGTSSSAKEAELELYSATESPTAVSDLDKIQRISLASHNITIKSAKNCYTLLIVITVLAVLIVVSARHDRMKGDSTVYRISKNSVGLFVFLVVIDASFDGLFVCLCHVRGSLGFMLVGLTTLVLRCVVSIIISVQFRTWLSLMKFRKLLDLKILNNDRVIYASVFLIACTHSLWLLVLLPWKNGTNSNALFGFPRKKIFFLCMTLTLLHSSIHCLLKVIFMILNDFMFTDVAGLITNITIIVYTFRALCIGHYCGSMQPTNAKTSGDDILVLGIDELGKQSKTDKVEYYTLQVQHLPDLPMDYMMGSS</sequence>
<evidence type="ECO:0000256" key="3">
    <source>
        <dbReference type="SAM" id="SignalP"/>
    </source>
</evidence>
<feature type="region of interest" description="Disordered" evidence="1">
    <location>
        <begin position="187"/>
        <end position="220"/>
    </location>
</feature>
<feature type="transmembrane region" description="Helical" evidence="2">
    <location>
        <begin position="406"/>
        <end position="430"/>
    </location>
</feature>
<name>A0A7S3JYA9_9STRA</name>